<evidence type="ECO:0000256" key="6">
    <source>
        <dbReference type="ARBA" id="ARBA00038076"/>
    </source>
</evidence>
<keyword evidence="2" id="KW-1003">Cell membrane</keyword>
<feature type="transmembrane region" description="Helical" evidence="7">
    <location>
        <begin position="319"/>
        <end position="340"/>
    </location>
</feature>
<evidence type="ECO:0000256" key="2">
    <source>
        <dbReference type="ARBA" id="ARBA00022475"/>
    </source>
</evidence>
<evidence type="ECO:0000256" key="1">
    <source>
        <dbReference type="ARBA" id="ARBA00004651"/>
    </source>
</evidence>
<keyword evidence="10" id="KW-1185">Reference proteome</keyword>
<feature type="transmembrane region" description="Helical" evidence="7">
    <location>
        <begin position="150"/>
        <end position="174"/>
    </location>
</feature>
<evidence type="ECO:0000256" key="7">
    <source>
        <dbReference type="SAM" id="Phobius"/>
    </source>
</evidence>
<dbReference type="Pfam" id="PF02687">
    <property type="entry name" value="FtsX"/>
    <property type="match status" value="2"/>
</dbReference>
<dbReference type="PANTHER" id="PTHR30572:SF4">
    <property type="entry name" value="ABC TRANSPORTER PERMEASE YTRF"/>
    <property type="match status" value="1"/>
</dbReference>
<dbReference type="GO" id="GO:0005886">
    <property type="term" value="C:plasma membrane"/>
    <property type="evidence" value="ECO:0007669"/>
    <property type="project" value="UniProtKB-SubCell"/>
</dbReference>
<evidence type="ECO:0000259" key="8">
    <source>
        <dbReference type="Pfam" id="PF02687"/>
    </source>
</evidence>
<dbReference type="PANTHER" id="PTHR30572">
    <property type="entry name" value="MEMBRANE COMPONENT OF TRANSPORTER-RELATED"/>
    <property type="match status" value="1"/>
</dbReference>
<comment type="caution">
    <text evidence="9">The sequence shown here is derived from an EMBL/GenBank/DDBJ whole genome shotgun (WGS) entry which is preliminary data.</text>
</comment>
<evidence type="ECO:0000256" key="3">
    <source>
        <dbReference type="ARBA" id="ARBA00022692"/>
    </source>
</evidence>
<keyword evidence="5 7" id="KW-0472">Membrane</keyword>
<dbReference type="GO" id="GO:0022857">
    <property type="term" value="F:transmembrane transporter activity"/>
    <property type="evidence" value="ECO:0007669"/>
    <property type="project" value="TreeGrafter"/>
</dbReference>
<evidence type="ECO:0000313" key="10">
    <source>
        <dbReference type="Proteomes" id="UP000615234"/>
    </source>
</evidence>
<dbReference type="Proteomes" id="UP000615234">
    <property type="component" value="Unassembled WGS sequence"/>
</dbReference>
<sequence length="816" mass="92929">MTDYRKLALRYLKLGKRRSIVTGIGVMITVIVIYAALNYGYSYILHQRQEVRKTADYEIVFLSDDTEKLSQVAADDRVVRAYTGRYVVEEDVFADEEQTADTRIYDNALYVNIRHPYRMYSVMEKMKADYGVDAELNWELSSLYIQDTDGLQAVALLVILLITYIFAIFAVGMLRNAIKMFVLEQIKDYGILRCIGATKGQLHQIIYCMGAIIEIAGIAAGVLAGTGVSMLLGFAVGIDAGFHIQPVIPILIAYLGDLYFVMQECSKLVITISPVSAVRGEYRIKKEKIRVRGNGLMGRLFGIEGAYARKSVLRNSGRFAKTVFTVMISITACIICLSSWDMIHATIRNTSEMYGRYMAEDGTAASIYYDVEKIQGNENLSADTIKDTASRYYITEAKLIYRITDNLVDPEEYYGKLDPDYKEQTNYGNYLGQRLQEWRDRDKTEYRADDDVEYKKAFSSQQCSMVGIEGCDQNDLDELARFVKSGTAELSEDGILVVNGGSTLDYAWSGDERLTLYDPAKHFKSYDFQLGDKIRLIDYKEYNKRYHAAYEQMVAESIVLRPEISTDSEYQSEVRGTKEGRKTYYEQYVIAEQIRQELIEEGRYRTYTVQGILDFGDQLMPNEGCIYMKREAFFDLSGYDEQDVTGVKYAIDLNLIPAEAFNELNLKNAADDVTDVVYGVLYVRNMIRYVLAFVIFAFALSSVNIINSIEGSIHMRRKEFAQLRVIGMSRKRLIHTVMLEGVMTTVISNLLGFLFGTIFTIYLYVYISMVLYVKPTVSWWAFGVGLIVSAFVICGSIYVPLRELPKDIVDDLKLEE</sequence>
<organism evidence="9 10">
    <name type="scientific">Coprococcus hominis</name>
    <name type="common">ex Liu et al. 2022</name>
    <dbReference type="NCBI Taxonomy" id="2763039"/>
    <lineage>
        <taxon>Bacteria</taxon>
        <taxon>Bacillati</taxon>
        <taxon>Bacillota</taxon>
        <taxon>Clostridia</taxon>
        <taxon>Lachnospirales</taxon>
        <taxon>Lachnospiraceae</taxon>
        <taxon>Coprococcus</taxon>
    </lineage>
</organism>
<feature type="transmembrane region" description="Helical" evidence="7">
    <location>
        <begin position="20"/>
        <end position="41"/>
    </location>
</feature>
<evidence type="ECO:0000256" key="5">
    <source>
        <dbReference type="ARBA" id="ARBA00023136"/>
    </source>
</evidence>
<proteinExistence type="inferred from homology"/>
<dbReference type="InterPro" id="IPR050250">
    <property type="entry name" value="Macrolide_Exporter_MacB"/>
</dbReference>
<dbReference type="AlphaFoldDB" id="A0A8I0DTC7"/>
<protein>
    <submittedName>
        <fullName evidence="9">ABC transporter permease</fullName>
    </submittedName>
</protein>
<dbReference type="EMBL" id="JACOOX010000002">
    <property type="protein sequence ID" value="MBC5662244.1"/>
    <property type="molecule type" value="Genomic_DNA"/>
</dbReference>
<evidence type="ECO:0000256" key="4">
    <source>
        <dbReference type="ARBA" id="ARBA00022989"/>
    </source>
</evidence>
<keyword evidence="4 7" id="KW-1133">Transmembrane helix</keyword>
<evidence type="ECO:0000313" key="9">
    <source>
        <dbReference type="EMBL" id="MBC5662244.1"/>
    </source>
</evidence>
<dbReference type="InterPro" id="IPR003838">
    <property type="entry name" value="ABC3_permease_C"/>
</dbReference>
<feature type="transmembrane region" description="Helical" evidence="7">
    <location>
        <begin position="779"/>
        <end position="799"/>
    </location>
</feature>
<gene>
    <name evidence="9" type="ORF">H8S09_04940</name>
</gene>
<name>A0A8I0DTC7_9FIRM</name>
<dbReference type="RefSeq" id="WP_186847468.1">
    <property type="nucleotide sequence ID" value="NZ_JACOOX010000002.1"/>
</dbReference>
<feature type="domain" description="ABC3 transporter permease C-terminal" evidence="8">
    <location>
        <begin position="692"/>
        <end position="798"/>
    </location>
</feature>
<comment type="similarity">
    <text evidence="6">Belongs to the ABC-4 integral membrane protein family.</text>
</comment>
<reference evidence="9 10" key="1">
    <citation type="submission" date="2020-08" db="EMBL/GenBank/DDBJ databases">
        <title>Genome public.</title>
        <authorList>
            <person name="Liu C."/>
            <person name="Sun Q."/>
        </authorList>
    </citation>
    <scope>NUCLEOTIDE SEQUENCE [LARGE SCALE GENOMIC DNA]</scope>
    <source>
        <strain evidence="9 10">NSJ-10</strain>
    </source>
</reference>
<feature type="transmembrane region" description="Helical" evidence="7">
    <location>
        <begin position="689"/>
        <end position="709"/>
    </location>
</feature>
<feature type="transmembrane region" description="Helical" evidence="7">
    <location>
        <begin position="244"/>
        <end position="262"/>
    </location>
</feature>
<accession>A0A8I0DTC7</accession>
<feature type="transmembrane region" description="Helical" evidence="7">
    <location>
        <begin position="205"/>
        <end position="238"/>
    </location>
</feature>
<comment type="subcellular location">
    <subcellularLocation>
        <location evidence="1">Cell membrane</location>
        <topology evidence="1">Multi-pass membrane protein</topology>
    </subcellularLocation>
</comment>
<feature type="domain" description="ABC3 transporter permease C-terminal" evidence="8">
    <location>
        <begin position="161"/>
        <end position="252"/>
    </location>
</feature>
<feature type="transmembrane region" description="Helical" evidence="7">
    <location>
        <begin position="737"/>
        <end position="767"/>
    </location>
</feature>
<keyword evidence="3 7" id="KW-0812">Transmembrane</keyword>